<proteinExistence type="predicted"/>
<evidence type="ECO:0000313" key="2">
    <source>
        <dbReference type="Proteomes" id="UP000306317"/>
    </source>
</evidence>
<evidence type="ECO:0000313" key="1">
    <source>
        <dbReference type="EMBL" id="THD03725.1"/>
    </source>
</evidence>
<dbReference type="AlphaFoldDB" id="A0A4S3K6E0"/>
<name>A0A4S3K6E0_9GAMM</name>
<protein>
    <submittedName>
        <fullName evidence="1">Uncharacterized protein</fullName>
    </submittedName>
</protein>
<dbReference type="Proteomes" id="UP000306317">
    <property type="component" value="Unassembled WGS sequence"/>
</dbReference>
<reference evidence="1 2" key="1">
    <citation type="submission" date="2017-02" db="EMBL/GenBank/DDBJ databases">
        <title>Whole genome sequencing of Rhodanobacter lindaniclasticus DSM 17932.</title>
        <authorList>
            <person name="Kumar S."/>
            <person name="Patil P."/>
            <person name="Patil P.B."/>
        </authorList>
    </citation>
    <scope>NUCLEOTIDE SEQUENCE [LARGE SCALE GENOMIC DNA]</scope>
    <source>
        <strain evidence="1 2">DSM 17932</strain>
    </source>
</reference>
<organism evidence="1 2">
    <name type="scientific">Rhodanobacter lindaniclasticus</name>
    <dbReference type="NCBI Taxonomy" id="75310"/>
    <lineage>
        <taxon>Bacteria</taxon>
        <taxon>Pseudomonadati</taxon>
        <taxon>Pseudomonadota</taxon>
        <taxon>Gammaproteobacteria</taxon>
        <taxon>Lysobacterales</taxon>
        <taxon>Rhodanobacteraceae</taxon>
        <taxon>Rhodanobacter</taxon>
    </lineage>
</organism>
<comment type="caution">
    <text evidence="1">The sequence shown here is derived from an EMBL/GenBank/DDBJ whole genome shotgun (WGS) entry which is preliminary data.</text>
</comment>
<sequence length="70" mass="7480">MSDQTEGYREGFRERVQGAPVVTVQTASQCTFLPFTALPAAYAGRRVALVLLDAGDTDYANEKARIASAG</sequence>
<dbReference type="RefSeq" id="WP_136260111.1">
    <property type="nucleotide sequence ID" value="NZ_MWIO01000090.1"/>
</dbReference>
<keyword evidence="2" id="KW-1185">Reference proteome</keyword>
<gene>
    <name evidence="1" type="ORF">B1991_18270</name>
</gene>
<dbReference type="EMBL" id="MWIO01000090">
    <property type="protein sequence ID" value="THD03725.1"/>
    <property type="molecule type" value="Genomic_DNA"/>
</dbReference>
<accession>A0A4S3K6E0</accession>